<dbReference type="GeneID" id="14923189"/>
<dbReference type="FunFam" id="1.10.238.10:FF:000001">
    <property type="entry name" value="Calmodulin 1"/>
    <property type="match status" value="1"/>
</dbReference>
<dbReference type="GO" id="GO:0005509">
    <property type="term" value="F:calcium ion binding"/>
    <property type="evidence" value="ECO:0007669"/>
    <property type="project" value="InterPro"/>
</dbReference>
<dbReference type="SUPFAM" id="SSF47473">
    <property type="entry name" value="EF-hand"/>
    <property type="match status" value="1"/>
</dbReference>
<evidence type="ECO:0000313" key="6">
    <source>
        <dbReference type="Proteomes" id="UP000011083"/>
    </source>
</evidence>
<evidence type="ECO:0000313" key="5">
    <source>
        <dbReference type="EMBL" id="ELR22261.1"/>
    </source>
</evidence>
<dbReference type="InterPro" id="IPR011992">
    <property type="entry name" value="EF-hand-dom_pair"/>
</dbReference>
<dbReference type="EMBL" id="KB007885">
    <property type="protein sequence ID" value="ELR22261.1"/>
    <property type="molecule type" value="Genomic_DNA"/>
</dbReference>
<dbReference type="STRING" id="1257118.L8HCY6"/>
<dbReference type="RefSeq" id="XP_004367517.1">
    <property type="nucleotide sequence ID" value="XM_004367460.1"/>
</dbReference>
<protein>
    <submittedName>
        <fullName evidence="5">EF hand domain containing protein</fullName>
    </submittedName>
</protein>
<dbReference type="Gene3D" id="1.10.238.10">
    <property type="entry name" value="EF-hand"/>
    <property type="match status" value="2"/>
</dbReference>
<evidence type="ECO:0000256" key="1">
    <source>
        <dbReference type="ARBA" id="ARBA00022737"/>
    </source>
</evidence>
<dbReference type="KEGG" id="acan:ACA1_251320"/>
<keyword evidence="1" id="KW-0677">Repeat</keyword>
<keyword evidence="6" id="KW-1185">Reference proteome</keyword>
<dbReference type="VEuPathDB" id="AmoebaDB:ACA1_251320"/>
<dbReference type="OMA" id="NAFVETM"/>
<keyword evidence="3" id="KW-0505">Motor protein</keyword>
<reference evidence="5 6" key="1">
    <citation type="journal article" date="2013" name="Genome Biol.">
        <title>Genome of Acanthamoeba castellanii highlights extensive lateral gene transfer and early evolution of tyrosine kinase signaling.</title>
        <authorList>
            <person name="Clarke M."/>
            <person name="Lohan A.J."/>
            <person name="Liu B."/>
            <person name="Lagkouvardos I."/>
            <person name="Roy S."/>
            <person name="Zafar N."/>
            <person name="Bertelli C."/>
            <person name="Schilde C."/>
            <person name="Kianianmomeni A."/>
            <person name="Burglin T.R."/>
            <person name="Frech C."/>
            <person name="Turcotte B."/>
            <person name="Kopec K.O."/>
            <person name="Synnott J.M."/>
            <person name="Choo C."/>
            <person name="Paponov I."/>
            <person name="Finkler A."/>
            <person name="Soon Heng Tan C."/>
            <person name="Hutchins A.P."/>
            <person name="Weinmeier T."/>
            <person name="Rattei T."/>
            <person name="Chu J.S."/>
            <person name="Gimenez G."/>
            <person name="Irimia M."/>
            <person name="Rigden D.J."/>
            <person name="Fitzpatrick D.A."/>
            <person name="Lorenzo-Morales J."/>
            <person name="Bateman A."/>
            <person name="Chiu C.H."/>
            <person name="Tang P."/>
            <person name="Hegemann P."/>
            <person name="Fromm H."/>
            <person name="Raoult D."/>
            <person name="Greub G."/>
            <person name="Miranda-Saavedra D."/>
            <person name="Chen N."/>
            <person name="Nash P."/>
            <person name="Ginger M.L."/>
            <person name="Horn M."/>
            <person name="Schaap P."/>
            <person name="Caler L."/>
            <person name="Loftus B."/>
        </authorList>
    </citation>
    <scope>NUCLEOTIDE SEQUENCE [LARGE SCALE GENOMIC DNA]</scope>
    <source>
        <strain evidence="5 6">Neff</strain>
    </source>
</reference>
<evidence type="ECO:0000259" key="4">
    <source>
        <dbReference type="PROSITE" id="PS50222"/>
    </source>
</evidence>
<dbReference type="AlphaFoldDB" id="L8HCY6"/>
<dbReference type="OrthoDB" id="26525at2759"/>
<dbReference type="InterPro" id="IPR002048">
    <property type="entry name" value="EF_hand_dom"/>
</dbReference>
<sequence length="143" mass="16054">MSESLSQEQQQELKEVFDYFDKEKKGQLAPKDVSLLFRSLGEDMSEQQASNLCSGGGLSFSAFLDNRQQKWAAQQAGNILRHAFSILDWSGQGYVDANDLRRLLTSQGERLTQGEVEDLIRDAGGGQQVDYNAFVETMIRKNV</sequence>
<name>L8HCY6_ACACF</name>
<evidence type="ECO:0000256" key="3">
    <source>
        <dbReference type="ARBA" id="ARBA00023175"/>
    </source>
</evidence>
<proteinExistence type="predicted"/>
<dbReference type="InterPro" id="IPR050403">
    <property type="entry name" value="Myosin_RLC"/>
</dbReference>
<keyword evidence="2" id="KW-0518">Myosin</keyword>
<feature type="domain" description="EF-hand" evidence="4">
    <location>
        <begin position="8"/>
        <end position="43"/>
    </location>
</feature>
<dbReference type="Proteomes" id="UP000011083">
    <property type="component" value="Unassembled WGS sequence"/>
</dbReference>
<dbReference type="PROSITE" id="PS50222">
    <property type="entry name" value="EF_HAND_2"/>
    <property type="match status" value="2"/>
</dbReference>
<accession>L8HCY6</accession>
<evidence type="ECO:0000256" key="2">
    <source>
        <dbReference type="ARBA" id="ARBA00023123"/>
    </source>
</evidence>
<dbReference type="SMART" id="SM00054">
    <property type="entry name" value="EFh"/>
    <property type="match status" value="2"/>
</dbReference>
<organism evidence="5 6">
    <name type="scientific">Acanthamoeba castellanii (strain ATCC 30010 / Neff)</name>
    <dbReference type="NCBI Taxonomy" id="1257118"/>
    <lineage>
        <taxon>Eukaryota</taxon>
        <taxon>Amoebozoa</taxon>
        <taxon>Discosea</taxon>
        <taxon>Longamoebia</taxon>
        <taxon>Centramoebida</taxon>
        <taxon>Acanthamoebidae</taxon>
        <taxon>Acanthamoeba</taxon>
    </lineage>
</organism>
<feature type="domain" description="EF-hand" evidence="4">
    <location>
        <begin position="75"/>
        <end position="110"/>
    </location>
</feature>
<dbReference type="GO" id="GO:0016459">
    <property type="term" value="C:myosin complex"/>
    <property type="evidence" value="ECO:0007669"/>
    <property type="project" value="UniProtKB-KW"/>
</dbReference>
<gene>
    <name evidence="5" type="ORF">ACA1_251320</name>
</gene>
<dbReference type="PANTHER" id="PTHR23049">
    <property type="entry name" value="MYOSIN REGULATORY LIGHT CHAIN 2"/>
    <property type="match status" value="1"/>
</dbReference>